<proteinExistence type="predicted"/>
<sequence>KVVLQSKLDRENTNKYTVIVSCADSGFPSLLAKVEFTVIVLDENDQKPVFSLRTYEATMFENNTAGT</sequence>
<dbReference type="CDD" id="cd11304">
    <property type="entry name" value="Cadherin_repeat"/>
    <property type="match status" value="1"/>
</dbReference>
<keyword evidence="5" id="KW-0106">Calcium</keyword>
<dbReference type="InterPro" id="IPR050174">
    <property type="entry name" value="Protocadherin/Cadherin-CA"/>
</dbReference>
<dbReference type="InterPro" id="IPR015919">
    <property type="entry name" value="Cadherin-like_sf"/>
</dbReference>
<keyword evidence="4" id="KW-0325">Glycoprotein</keyword>
<evidence type="ECO:0000256" key="5">
    <source>
        <dbReference type="PROSITE-ProRule" id="PRU00043"/>
    </source>
</evidence>
<keyword evidence="3" id="KW-0472">Membrane</keyword>
<comment type="subcellular location">
    <subcellularLocation>
        <location evidence="1">Membrane</location>
        <topology evidence="1">Single-pass membrane protein</topology>
    </subcellularLocation>
</comment>
<dbReference type="EMBL" id="HACG01053368">
    <property type="protein sequence ID" value="CEL00239.1"/>
    <property type="molecule type" value="Transcribed_RNA"/>
</dbReference>
<dbReference type="PANTHER" id="PTHR24028">
    <property type="entry name" value="CADHERIN-87A"/>
    <property type="match status" value="1"/>
</dbReference>
<protein>
    <recommendedName>
        <fullName evidence="6">Cadherin domain-containing protein</fullName>
    </recommendedName>
</protein>
<feature type="non-terminal residue" evidence="7">
    <location>
        <position position="1"/>
    </location>
</feature>
<dbReference type="PROSITE" id="PS50268">
    <property type="entry name" value="CADHERIN_2"/>
    <property type="match status" value="1"/>
</dbReference>
<evidence type="ECO:0000256" key="4">
    <source>
        <dbReference type="ARBA" id="ARBA00023180"/>
    </source>
</evidence>
<name>A0A0B7C430_9EUPU</name>
<dbReference type="SUPFAM" id="SSF49313">
    <property type="entry name" value="Cadherin-like"/>
    <property type="match status" value="1"/>
</dbReference>
<dbReference type="GO" id="GO:0005886">
    <property type="term" value="C:plasma membrane"/>
    <property type="evidence" value="ECO:0007669"/>
    <property type="project" value="TreeGrafter"/>
</dbReference>
<keyword evidence="3" id="KW-1133">Transmembrane helix</keyword>
<dbReference type="GO" id="GO:0007156">
    <property type="term" value="P:homophilic cell adhesion via plasma membrane adhesion molecules"/>
    <property type="evidence" value="ECO:0007669"/>
    <property type="project" value="InterPro"/>
</dbReference>
<evidence type="ECO:0000259" key="6">
    <source>
        <dbReference type="PROSITE" id="PS50268"/>
    </source>
</evidence>
<gene>
    <name evidence="7" type="primary">ORF223211</name>
</gene>
<evidence type="ECO:0000256" key="3">
    <source>
        <dbReference type="ARBA" id="ARBA00022989"/>
    </source>
</evidence>
<dbReference type="AlphaFoldDB" id="A0A0B7C430"/>
<evidence type="ECO:0000256" key="2">
    <source>
        <dbReference type="ARBA" id="ARBA00022692"/>
    </source>
</evidence>
<feature type="domain" description="Cadherin" evidence="6">
    <location>
        <begin position="2"/>
        <end position="50"/>
    </location>
</feature>
<dbReference type="InterPro" id="IPR002126">
    <property type="entry name" value="Cadherin-like_dom"/>
</dbReference>
<accession>A0A0B7C430</accession>
<organism evidence="7">
    <name type="scientific">Arion vulgaris</name>
    <dbReference type="NCBI Taxonomy" id="1028688"/>
    <lineage>
        <taxon>Eukaryota</taxon>
        <taxon>Metazoa</taxon>
        <taxon>Spiralia</taxon>
        <taxon>Lophotrochozoa</taxon>
        <taxon>Mollusca</taxon>
        <taxon>Gastropoda</taxon>
        <taxon>Heterobranchia</taxon>
        <taxon>Euthyneura</taxon>
        <taxon>Panpulmonata</taxon>
        <taxon>Eupulmonata</taxon>
        <taxon>Stylommatophora</taxon>
        <taxon>Helicina</taxon>
        <taxon>Arionoidea</taxon>
        <taxon>Arionidae</taxon>
        <taxon>Arion</taxon>
    </lineage>
</organism>
<dbReference type="PANTHER" id="PTHR24028:SF340">
    <property type="entry name" value="PROTOCADHERIN 8, GENE 2"/>
    <property type="match status" value="1"/>
</dbReference>
<reference evidence="7" key="1">
    <citation type="submission" date="2014-12" db="EMBL/GenBank/DDBJ databases">
        <title>Insight into the proteome of Arion vulgaris.</title>
        <authorList>
            <person name="Aradska J."/>
            <person name="Bulat T."/>
            <person name="Smidak R."/>
            <person name="Sarate P."/>
            <person name="Gangsoo J."/>
            <person name="Sialana F."/>
            <person name="Bilban M."/>
            <person name="Lubec G."/>
        </authorList>
    </citation>
    <scope>NUCLEOTIDE SEQUENCE</scope>
    <source>
        <tissue evidence="7">Skin</tissue>
    </source>
</reference>
<dbReference type="Gene3D" id="2.60.40.60">
    <property type="entry name" value="Cadherins"/>
    <property type="match status" value="1"/>
</dbReference>
<dbReference type="GO" id="GO:0005509">
    <property type="term" value="F:calcium ion binding"/>
    <property type="evidence" value="ECO:0007669"/>
    <property type="project" value="UniProtKB-UniRule"/>
</dbReference>
<evidence type="ECO:0000313" key="7">
    <source>
        <dbReference type="EMBL" id="CEL00239.1"/>
    </source>
</evidence>
<evidence type="ECO:0000256" key="1">
    <source>
        <dbReference type="ARBA" id="ARBA00004167"/>
    </source>
</evidence>
<keyword evidence="2" id="KW-0812">Transmembrane</keyword>
<dbReference type="PRINTS" id="PR00205">
    <property type="entry name" value="CADHERIN"/>
</dbReference>
<feature type="non-terminal residue" evidence="7">
    <location>
        <position position="67"/>
    </location>
</feature>